<dbReference type="SUPFAM" id="SSF53901">
    <property type="entry name" value="Thiolase-like"/>
    <property type="match status" value="1"/>
</dbReference>
<keyword evidence="3" id="KW-0012">Acyltransferase</keyword>
<sequence length="193" mass="20408">MSAWLAAACRSAVAPRDGALSALSLHELGAPVIKAVLAQAGLTAEDVDELIVSNALGAGGNPARVLALAAGLPERVAGLSIDRQCAGGLDAVVLARQMVLAGAADVVVAGGVESYSRRPLRLRRFADGRAPEAYEQAEFTPGPTATPTWPRPLRPLVSCWESAGRRKMPGRWPAMQRRAPMQRRPERSFPLRG</sequence>
<accession>A0ABW2B6M5</accession>
<evidence type="ECO:0000256" key="4">
    <source>
        <dbReference type="SAM" id="MobiDB-lite"/>
    </source>
</evidence>
<keyword evidence="7" id="KW-1185">Reference proteome</keyword>
<evidence type="ECO:0000259" key="5">
    <source>
        <dbReference type="Pfam" id="PF00108"/>
    </source>
</evidence>
<comment type="caution">
    <text evidence="6">The sequence shown here is derived from an EMBL/GenBank/DDBJ whole genome shotgun (WGS) entry which is preliminary data.</text>
</comment>
<dbReference type="Proteomes" id="UP001596353">
    <property type="component" value="Unassembled WGS sequence"/>
</dbReference>
<dbReference type="InterPro" id="IPR020616">
    <property type="entry name" value="Thiolase_N"/>
</dbReference>
<keyword evidence="2" id="KW-0808">Transferase</keyword>
<dbReference type="EMBL" id="JBHSWG010000001">
    <property type="protein sequence ID" value="MFC6761062.1"/>
    <property type="molecule type" value="Genomic_DNA"/>
</dbReference>
<dbReference type="InterPro" id="IPR016039">
    <property type="entry name" value="Thiolase-like"/>
</dbReference>
<reference evidence="7" key="1">
    <citation type="journal article" date="2019" name="Int. J. Syst. Evol. Microbiol.">
        <title>The Global Catalogue of Microorganisms (GCM) 10K type strain sequencing project: providing services to taxonomists for standard genome sequencing and annotation.</title>
        <authorList>
            <consortium name="The Broad Institute Genomics Platform"/>
            <consortium name="The Broad Institute Genome Sequencing Center for Infectious Disease"/>
            <person name="Wu L."/>
            <person name="Ma J."/>
        </authorList>
    </citation>
    <scope>NUCLEOTIDE SEQUENCE [LARGE SCALE GENOMIC DNA]</scope>
    <source>
        <strain evidence="7">CCUG 66188</strain>
    </source>
</reference>
<protein>
    <submittedName>
        <fullName evidence="6">Beta-ketoacyl synthase N-terminal-like domain-containing protein</fullName>
    </submittedName>
</protein>
<gene>
    <name evidence="6" type="ORF">ACFQFQ_18745</name>
</gene>
<evidence type="ECO:0000256" key="3">
    <source>
        <dbReference type="ARBA" id="ARBA00023315"/>
    </source>
</evidence>
<organism evidence="6 7">
    <name type="scientific">Sulfitobacter porphyrae</name>
    <dbReference type="NCBI Taxonomy" id="1246864"/>
    <lineage>
        <taxon>Bacteria</taxon>
        <taxon>Pseudomonadati</taxon>
        <taxon>Pseudomonadota</taxon>
        <taxon>Alphaproteobacteria</taxon>
        <taxon>Rhodobacterales</taxon>
        <taxon>Roseobacteraceae</taxon>
        <taxon>Sulfitobacter</taxon>
    </lineage>
</organism>
<feature type="compositionally biased region" description="Basic and acidic residues" evidence="4">
    <location>
        <begin position="183"/>
        <end position="193"/>
    </location>
</feature>
<evidence type="ECO:0000313" key="6">
    <source>
        <dbReference type="EMBL" id="MFC6761062.1"/>
    </source>
</evidence>
<dbReference type="PANTHER" id="PTHR18919">
    <property type="entry name" value="ACETYL-COA C-ACYLTRANSFERASE"/>
    <property type="match status" value="1"/>
</dbReference>
<proteinExistence type="inferred from homology"/>
<evidence type="ECO:0000256" key="1">
    <source>
        <dbReference type="ARBA" id="ARBA00010982"/>
    </source>
</evidence>
<feature type="region of interest" description="Disordered" evidence="4">
    <location>
        <begin position="169"/>
        <end position="193"/>
    </location>
</feature>
<dbReference type="Pfam" id="PF00108">
    <property type="entry name" value="Thiolase_N"/>
    <property type="match status" value="1"/>
</dbReference>
<dbReference type="PANTHER" id="PTHR18919:SF107">
    <property type="entry name" value="ACETYL-COA ACETYLTRANSFERASE, CYTOSOLIC"/>
    <property type="match status" value="1"/>
</dbReference>
<comment type="similarity">
    <text evidence="1">Belongs to the thiolase-like superfamily. Thiolase family.</text>
</comment>
<evidence type="ECO:0000313" key="7">
    <source>
        <dbReference type="Proteomes" id="UP001596353"/>
    </source>
</evidence>
<feature type="domain" description="Thiolase N-terminal" evidence="5">
    <location>
        <begin position="6"/>
        <end position="123"/>
    </location>
</feature>
<name>A0ABW2B6M5_9RHOB</name>
<evidence type="ECO:0000256" key="2">
    <source>
        <dbReference type="ARBA" id="ARBA00022679"/>
    </source>
</evidence>
<dbReference type="Gene3D" id="3.40.47.10">
    <property type="match status" value="1"/>
</dbReference>